<dbReference type="InterPro" id="IPR014718">
    <property type="entry name" value="GH-type_carb-bd"/>
</dbReference>
<dbReference type="Pfam" id="PF04349">
    <property type="entry name" value="MdoG"/>
    <property type="match status" value="1"/>
</dbReference>
<dbReference type="GO" id="GO:0051274">
    <property type="term" value="P:beta-glucan biosynthetic process"/>
    <property type="evidence" value="ECO:0007669"/>
    <property type="project" value="TreeGrafter"/>
</dbReference>
<comment type="subcellular location">
    <subcellularLocation>
        <location evidence="2">Periplasm</location>
    </subcellularLocation>
</comment>
<dbReference type="RefSeq" id="WP_123768758.1">
    <property type="nucleotide sequence ID" value="NZ_RKQN01000001.1"/>
</dbReference>
<gene>
    <name evidence="9" type="ORF">EDC50_0357</name>
</gene>
<keyword evidence="7" id="KW-0574">Periplasm</keyword>
<dbReference type="Proteomes" id="UP000269708">
    <property type="component" value="Unassembled WGS sequence"/>
</dbReference>
<keyword evidence="10" id="KW-1185">Reference proteome</keyword>
<dbReference type="InterPro" id="IPR011013">
    <property type="entry name" value="Gal_mutarotase_sf_dom"/>
</dbReference>
<dbReference type="OrthoDB" id="335750at2"/>
<dbReference type="AlphaFoldDB" id="A0A3N4W7J3"/>
<evidence type="ECO:0000313" key="10">
    <source>
        <dbReference type="Proteomes" id="UP000269708"/>
    </source>
</evidence>
<evidence type="ECO:0000256" key="7">
    <source>
        <dbReference type="ARBA" id="ARBA00022764"/>
    </source>
</evidence>
<evidence type="ECO:0000259" key="8">
    <source>
        <dbReference type="Pfam" id="PF04349"/>
    </source>
</evidence>
<dbReference type="Gene3D" id="2.70.98.10">
    <property type="match status" value="1"/>
</dbReference>
<dbReference type="InterPro" id="IPR014756">
    <property type="entry name" value="Ig_E-set"/>
</dbReference>
<dbReference type="GO" id="GO:0030288">
    <property type="term" value="C:outer membrane-bounded periplasmic space"/>
    <property type="evidence" value="ECO:0007669"/>
    <property type="project" value="TreeGrafter"/>
</dbReference>
<dbReference type="FunFam" id="2.70.98.10:FF:000001">
    <property type="entry name" value="Glucans biosynthesis protein G"/>
    <property type="match status" value="1"/>
</dbReference>
<evidence type="ECO:0000256" key="2">
    <source>
        <dbReference type="ARBA" id="ARBA00004418"/>
    </source>
</evidence>
<protein>
    <recommendedName>
        <fullName evidence="5">Glucans biosynthesis protein D</fullName>
    </recommendedName>
</protein>
<dbReference type="InterPro" id="IPR014438">
    <property type="entry name" value="Glucan_biosyn_MdoG/MdoD"/>
</dbReference>
<comment type="caution">
    <text evidence="9">The sequence shown here is derived from an EMBL/GenBank/DDBJ whole genome shotgun (WGS) entry which is preliminary data.</text>
</comment>
<accession>A0A3N4W7J3</accession>
<evidence type="ECO:0000256" key="5">
    <source>
        <dbReference type="ARBA" id="ARBA00015372"/>
    </source>
</evidence>
<organism evidence="9 10">
    <name type="scientific">Vulcaniibacterium tengchongense</name>
    <dbReference type="NCBI Taxonomy" id="1273429"/>
    <lineage>
        <taxon>Bacteria</taxon>
        <taxon>Pseudomonadati</taxon>
        <taxon>Pseudomonadota</taxon>
        <taxon>Gammaproteobacteria</taxon>
        <taxon>Lysobacterales</taxon>
        <taxon>Lysobacteraceae</taxon>
        <taxon>Vulcaniibacterium</taxon>
    </lineage>
</organism>
<evidence type="ECO:0000256" key="3">
    <source>
        <dbReference type="ARBA" id="ARBA00005001"/>
    </source>
</evidence>
<comment type="similarity">
    <text evidence="4">Belongs to the OpgD/OpgG family.</text>
</comment>
<dbReference type="EMBL" id="RKQN01000001">
    <property type="protein sequence ID" value="RPE81184.1"/>
    <property type="molecule type" value="Genomic_DNA"/>
</dbReference>
<feature type="domain" description="Glucan biosynthesis periplasmic MdoG C-terminal" evidence="8">
    <location>
        <begin position="37"/>
        <end position="500"/>
    </location>
</feature>
<dbReference type="GO" id="GO:0030246">
    <property type="term" value="F:carbohydrate binding"/>
    <property type="evidence" value="ECO:0007669"/>
    <property type="project" value="InterPro"/>
</dbReference>
<dbReference type="Gene3D" id="2.60.40.10">
    <property type="entry name" value="Immunoglobulins"/>
    <property type="match status" value="1"/>
</dbReference>
<dbReference type="SUPFAM" id="SSF74650">
    <property type="entry name" value="Galactose mutarotase-like"/>
    <property type="match status" value="1"/>
</dbReference>
<comment type="function">
    <text evidence="1">Probably involved in the control of the structural glucose backbone of osmoregulated periplasmic glucans (OPGs).</text>
</comment>
<dbReference type="PIRSF" id="PIRSF006281">
    <property type="entry name" value="MdoG"/>
    <property type="match status" value="1"/>
</dbReference>
<sequence>MRRREVLLAGSSWPLLALFGAARSRASAAARPFAGAEHVADRARALAARPYRPPSARLPAWLQQLSYDEYRDIRFDPARALWRGRGLPFQAQFFHRGYFFRERVELYEAADGTAVPLRYAPAQFEFDGLPRPGDEDLGYAGFRLHAPLNRADRYDELCAFLGASYFRAVVRGLAYGLSARGLALRTGDPAGEEFPVFRAFWLERPAPGAAQAVVHALLDGPSAAGAFRLAIRPGVETTFDVNARLFPRVELHAVGIAPLTSMFQFDAHDRDGVDDFRAAVHDSDGLALHTGAGEQVWRPLHNPRTLQESAFAGRAPRAFGLMQRKRAFADYADSEAQYERRPSLWVEPQGDWGEGAVHLFELPTADEFHDNIVAFWRPRAPLAAGREHRFDYRLHWCGTHAWRPELARVRDTRIGAGYRGTRRVVIDYAGGRLPREDGAAVLAEVAADRGRALHPDAYPLRDGGWRLTFELDPDGARTIELRALLRDAAGPLSETWLYRWTA</sequence>
<dbReference type="GO" id="GO:0003824">
    <property type="term" value="F:catalytic activity"/>
    <property type="evidence" value="ECO:0007669"/>
    <property type="project" value="InterPro"/>
</dbReference>
<proteinExistence type="inferred from homology"/>
<evidence type="ECO:0000313" key="9">
    <source>
        <dbReference type="EMBL" id="RPE81184.1"/>
    </source>
</evidence>
<dbReference type="PANTHER" id="PTHR30504:SF2">
    <property type="entry name" value="GLUCANS BIOSYNTHESIS PROTEIN G"/>
    <property type="match status" value="1"/>
</dbReference>
<dbReference type="InterPro" id="IPR007444">
    <property type="entry name" value="Glucan_biosyn_MdoG_C"/>
</dbReference>
<evidence type="ECO:0000256" key="6">
    <source>
        <dbReference type="ARBA" id="ARBA00022729"/>
    </source>
</evidence>
<reference evidence="9 10" key="1">
    <citation type="submission" date="2018-11" db="EMBL/GenBank/DDBJ databases">
        <title>Genomic Encyclopedia of Type Strains, Phase IV (KMG-IV): sequencing the most valuable type-strain genomes for metagenomic binning, comparative biology and taxonomic classification.</title>
        <authorList>
            <person name="Goeker M."/>
        </authorList>
    </citation>
    <scope>NUCLEOTIDE SEQUENCE [LARGE SCALE GENOMIC DNA]</scope>
    <source>
        <strain evidence="9 10">DSM 25623</strain>
    </source>
</reference>
<evidence type="ECO:0000256" key="1">
    <source>
        <dbReference type="ARBA" id="ARBA00003985"/>
    </source>
</evidence>
<keyword evidence="6" id="KW-0732">Signal</keyword>
<evidence type="ECO:0000256" key="4">
    <source>
        <dbReference type="ARBA" id="ARBA00009284"/>
    </source>
</evidence>
<name>A0A3N4W7J3_9GAMM</name>
<dbReference type="UniPathway" id="UPA00637"/>
<comment type="pathway">
    <text evidence="3">Glycan metabolism; osmoregulated periplasmic glucan (OPG) biosynthesis.</text>
</comment>
<dbReference type="PANTHER" id="PTHR30504">
    <property type="entry name" value="GLUCANS BIOSYNTHESIS PROTEIN"/>
    <property type="match status" value="1"/>
</dbReference>
<dbReference type="InterPro" id="IPR013783">
    <property type="entry name" value="Ig-like_fold"/>
</dbReference>
<dbReference type="SUPFAM" id="SSF81296">
    <property type="entry name" value="E set domains"/>
    <property type="match status" value="1"/>
</dbReference>